<organism evidence="1 2">
    <name type="scientific">Ooceraea biroi</name>
    <name type="common">Clonal raider ant</name>
    <name type="synonym">Cerapachys biroi</name>
    <dbReference type="NCBI Taxonomy" id="2015173"/>
    <lineage>
        <taxon>Eukaryota</taxon>
        <taxon>Metazoa</taxon>
        <taxon>Ecdysozoa</taxon>
        <taxon>Arthropoda</taxon>
        <taxon>Hexapoda</taxon>
        <taxon>Insecta</taxon>
        <taxon>Pterygota</taxon>
        <taxon>Neoptera</taxon>
        <taxon>Endopterygota</taxon>
        <taxon>Hymenoptera</taxon>
        <taxon>Apocrita</taxon>
        <taxon>Aculeata</taxon>
        <taxon>Formicoidea</taxon>
        <taxon>Formicidae</taxon>
        <taxon>Dorylinae</taxon>
        <taxon>Ooceraea</taxon>
    </lineage>
</organism>
<feature type="non-terminal residue" evidence="1">
    <location>
        <position position="1"/>
    </location>
</feature>
<keyword evidence="2" id="KW-1185">Reference proteome</keyword>
<accession>A0A026WY28</accession>
<sequence>IKKNATIVYKYTHFGTPAGQRDKYCACNSRLDSSRKMFRKRANNDMTTVSTMGSRNRTLVAGHVWMHFHISTSRHSQLTNLHNLKISGPPLFTCSCNSLSNTLSSFTAPQKFFTDTDSRLFASRM</sequence>
<dbReference type="Proteomes" id="UP000053097">
    <property type="component" value="Unassembled WGS sequence"/>
</dbReference>
<protein>
    <submittedName>
        <fullName evidence="1">Uncharacterized protein</fullName>
    </submittedName>
</protein>
<reference evidence="1 2" key="1">
    <citation type="journal article" date="2014" name="Curr. Biol.">
        <title>The genome of the clonal raider ant Cerapachys biroi.</title>
        <authorList>
            <person name="Oxley P.R."/>
            <person name="Ji L."/>
            <person name="Fetter-Pruneda I."/>
            <person name="McKenzie S.K."/>
            <person name="Li C."/>
            <person name="Hu H."/>
            <person name="Zhang G."/>
            <person name="Kronauer D.J."/>
        </authorList>
    </citation>
    <scope>NUCLEOTIDE SEQUENCE [LARGE SCALE GENOMIC DNA]</scope>
</reference>
<name>A0A026WY28_OOCBI</name>
<proteinExistence type="predicted"/>
<dbReference type="AlphaFoldDB" id="A0A026WY28"/>
<gene>
    <name evidence="1" type="ORF">X777_08192</name>
</gene>
<dbReference type="EMBL" id="KK107063">
    <property type="protein sequence ID" value="EZA60980.1"/>
    <property type="molecule type" value="Genomic_DNA"/>
</dbReference>
<evidence type="ECO:0000313" key="2">
    <source>
        <dbReference type="Proteomes" id="UP000053097"/>
    </source>
</evidence>
<evidence type="ECO:0000313" key="1">
    <source>
        <dbReference type="EMBL" id="EZA60980.1"/>
    </source>
</evidence>